<feature type="compositionally biased region" description="Basic and acidic residues" evidence="1">
    <location>
        <begin position="92"/>
        <end position="105"/>
    </location>
</feature>
<dbReference type="AlphaFoldDB" id="A0A6A6L2P5"/>
<dbReference type="PANTHER" id="PTHR33673">
    <property type="entry name" value="SUPPRESSOR SRP40-LIKE PROTEIN"/>
    <property type="match status" value="1"/>
</dbReference>
<evidence type="ECO:0000313" key="3">
    <source>
        <dbReference type="Proteomes" id="UP000467840"/>
    </source>
</evidence>
<dbReference type="Proteomes" id="UP000467840">
    <property type="component" value="Chromosome 7"/>
</dbReference>
<comment type="caution">
    <text evidence="2">The sequence shown here is derived from an EMBL/GenBank/DDBJ whole genome shotgun (WGS) entry which is preliminary data.</text>
</comment>
<proteinExistence type="predicted"/>
<feature type="region of interest" description="Disordered" evidence="1">
    <location>
        <begin position="83"/>
        <end position="123"/>
    </location>
</feature>
<dbReference type="PANTHER" id="PTHR33673:SF3">
    <property type="entry name" value="SUPPRESSOR SRP40-LIKE PROTEIN"/>
    <property type="match status" value="1"/>
</dbReference>
<keyword evidence="3" id="KW-1185">Reference proteome</keyword>
<protein>
    <submittedName>
        <fullName evidence="2">Uncharacterized protein</fullName>
    </submittedName>
</protein>
<sequence length="167" mass="17971">MERSRGEGYDPCRIPSAIFETNKTKPVEWSNASNESLFSLQLGTSFSRDRLLSMEFSKPGEVEFQFSPSPSVPVADTENRISVANRPSIPMEETKEETTETKKSESCVADGTTSKDATKPDEKRSVHVSLATVLIVAGHSAIVPGQDSTVPGQAATVPIVAVRSATV</sequence>
<accession>A0A6A6L2P5</accession>
<evidence type="ECO:0000256" key="1">
    <source>
        <dbReference type="SAM" id="MobiDB-lite"/>
    </source>
</evidence>
<organism evidence="2 3">
    <name type="scientific">Hevea brasiliensis</name>
    <name type="common">Para rubber tree</name>
    <name type="synonym">Siphonia brasiliensis</name>
    <dbReference type="NCBI Taxonomy" id="3981"/>
    <lineage>
        <taxon>Eukaryota</taxon>
        <taxon>Viridiplantae</taxon>
        <taxon>Streptophyta</taxon>
        <taxon>Embryophyta</taxon>
        <taxon>Tracheophyta</taxon>
        <taxon>Spermatophyta</taxon>
        <taxon>Magnoliopsida</taxon>
        <taxon>eudicotyledons</taxon>
        <taxon>Gunneridae</taxon>
        <taxon>Pentapetalae</taxon>
        <taxon>rosids</taxon>
        <taxon>fabids</taxon>
        <taxon>Malpighiales</taxon>
        <taxon>Euphorbiaceae</taxon>
        <taxon>Crotonoideae</taxon>
        <taxon>Micrandreae</taxon>
        <taxon>Hevea</taxon>
    </lineage>
</organism>
<name>A0A6A6L2P5_HEVBR</name>
<reference evidence="2 3" key="1">
    <citation type="journal article" date="2020" name="Mol. Plant">
        <title>The Chromosome-Based Rubber Tree Genome Provides New Insights into Spurge Genome Evolution and Rubber Biosynthesis.</title>
        <authorList>
            <person name="Liu J."/>
            <person name="Shi C."/>
            <person name="Shi C.C."/>
            <person name="Li W."/>
            <person name="Zhang Q.J."/>
            <person name="Zhang Y."/>
            <person name="Li K."/>
            <person name="Lu H.F."/>
            <person name="Shi C."/>
            <person name="Zhu S.T."/>
            <person name="Xiao Z.Y."/>
            <person name="Nan H."/>
            <person name="Yue Y."/>
            <person name="Zhu X.G."/>
            <person name="Wu Y."/>
            <person name="Hong X.N."/>
            <person name="Fan G.Y."/>
            <person name="Tong Y."/>
            <person name="Zhang D."/>
            <person name="Mao C.L."/>
            <person name="Liu Y.L."/>
            <person name="Hao S.J."/>
            <person name="Liu W.Q."/>
            <person name="Lv M.Q."/>
            <person name="Zhang H.B."/>
            <person name="Liu Y."/>
            <person name="Hu-Tang G.R."/>
            <person name="Wang J.P."/>
            <person name="Wang J.H."/>
            <person name="Sun Y.H."/>
            <person name="Ni S.B."/>
            <person name="Chen W.B."/>
            <person name="Zhang X.C."/>
            <person name="Jiao Y.N."/>
            <person name="Eichler E.E."/>
            <person name="Li G.H."/>
            <person name="Liu X."/>
            <person name="Gao L.Z."/>
        </authorList>
    </citation>
    <scope>NUCLEOTIDE SEQUENCE [LARGE SCALE GENOMIC DNA]</scope>
    <source>
        <strain evidence="3">cv. GT1</strain>
        <tissue evidence="2">Leaf</tissue>
    </source>
</reference>
<evidence type="ECO:0000313" key="2">
    <source>
        <dbReference type="EMBL" id="KAF2294957.1"/>
    </source>
</evidence>
<dbReference type="EMBL" id="JAAGAX010000013">
    <property type="protein sequence ID" value="KAF2294957.1"/>
    <property type="molecule type" value="Genomic_DNA"/>
</dbReference>
<gene>
    <name evidence="2" type="ORF">GH714_029742</name>
</gene>